<dbReference type="AlphaFoldDB" id="A0AAV2IA78"/>
<dbReference type="InterPro" id="IPR031418">
    <property type="entry name" value="RITA1"/>
</dbReference>
<feature type="compositionally biased region" description="Polar residues" evidence="12">
    <location>
        <begin position="192"/>
        <end position="211"/>
    </location>
</feature>
<sequence>MSNDGFVVTGSRPPSALGSYSYRPNSAKHGYHTLSRSSAVDESLFRSHYSTKLDETFANFKAPWEYPKPPAPRNTYGPSAIKHEANPKPRGPPLLWCPPPSETSLVKQKTKTKSSLNDSTYLWSTKNNFRQLKHTPTFVDETLFGSKLEEPSFEAPWNERKKGEKRNPKPYLWDPYSGNQDVIKDMSKEQSSRPVSALRSSRTNGSRTNTPRPVWKP</sequence>
<comment type="caution">
    <text evidence="13">The sequence shown here is derived from an EMBL/GenBank/DDBJ whole genome shotgun (WGS) entry which is preliminary data.</text>
</comment>
<evidence type="ECO:0000256" key="4">
    <source>
        <dbReference type="ARBA" id="ARBA00011667"/>
    </source>
</evidence>
<feature type="compositionally biased region" description="Basic and acidic residues" evidence="12">
    <location>
        <begin position="182"/>
        <end position="191"/>
    </location>
</feature>
<feature type="region of interest" description="Disordered" evidence="12">
    <location>
        <begin position="149"/>
        <end position="217"/>
    </location>
</feature>
<dbReference type="GO" id="GO:0005634">
    <property type="term" value="C:nucleus"/>
    <property type="evidence" value="ECO:0007669"/>
    <property type="project" value="UniProtKB-SubCell"/>
</dbReference>
<evidence type="ECO:0000256" key="5">
    <source>
        <dbReference type="ARBA" id="ARBA00014447"/>
    </source>
</evidence>
<evidence type="ECO:0000313" key="13">
    <source>
        <dbReference type="EMBL" id="CAL1543729.1"/>
    </source>
</evidence>
<feature type="compositionally biased region" description="Polar residues" evidence="12">
    <location>
        <begin position="102"/>
        <end position="116"/>
    </location>
</feature>
<protein>
    <recommendedName>
        <fullName evidence="5">RBPJ-interacting and tubulin-associated protein 1</fullName>
    </recommendedName>
    <alternativeName>
        <fullName evidence="11">RBPJ-interacting and tubulin-associated protein</fullName>
    </alternativeName>
</protein>
<evidence type="ECO:0000256" key="2">
    <source>
        <dbReference type="ARBA" id="ARBA00004496"/>
    </source>
</evidence>
<evidence type="ECO:0000256" key="9">
    <source>
        <dbReference type="ARBA" id="ARBA00023242"/>
    </source>
</evidence>
<evidence type="ECO:0000313" key="14">
    <source>
        <dbReference type="Proteomes" id="UP001497497"/>
    </source>
</evidence>
<evidence type="ECO:0000256" key="8">
    <source>
        <dbReference type="ARBA" id="ARBA00022976"/>
    </source>
</evidence>
<evidence type="ECO:0000256" key="3">
    <source>
        <dbReference type="ARBA" id="ARBA00010906"/>
    </source>
</evidence>
<comment type="similarity">
    <text evidence="3">Belongs to the RITA family.</text>
</comment>
<comment type="subcellular location">
    <subcellularLocation>
        <location evidence="2">Cytoplasm</location>
    </subcellularLocation>
    <subcellularLocation>
        <location evidence="1">Nucleus</location>
    </subcellularLocation>
</comment>
<comment type="function">
    <text evidence="10">Tubulin-binding protein that acts as a negative regulator of Notch signaling pathway. Shuttles between the cytoplasm and the nucleus and mediates the nuclear export of RBPJ/RBPSUH, thereby preventing the interaction between RBPJ/RBPSUH and NICD product of Notch proteins (Notch intracellular domain), leading to down-regulate Notch-mediated transcription. May play a role in neurogenesis.</text>
</comment>
<dbReference type="Pfam" id="PF17066">
    <property type="entry name" value="RITA"/>
    <property type="match status" value="1"/>
</dbReference>
<accession>A0AAV2IA78</accession>
<keyword evidence="8" id="KW-0914">Notch signaling pathway</keyword>
<dbReference type="GO" id="GO:0005737">
    <property type="term" value="C:cytoplasm"/>
    <property type="evidence" value="ECO:0007669"/>
    <property type="project" value="UniProtKB-SubCell"/>
</dbReference>
<evidence type="ECO:0000256" key="12">
    <source>
        <dbReference type="SAM" id="MobiDB-lite"/>
    </source>
</evidence>
<gene>
    <name evidence="13" type="ORF">GSLYS_00017245001</name>
</gene>
<dbReference type="GO" id="GO:0007399">
    <property type="term" value="P:nervous system development"/>
    <property type="evidence" value="ECO:0007669"/>
    <property type="project" value="UniProtKB-KW"/>
</dbReference>
<dbReference type="Proteomes" id="UP001497497">
    <property type="component" value="Unassembled WGS sequence"/>
</dbReference>
<dbReference type="GO" id="GO:0051168">
    <property type="term" value="P:nuclear export"/>
    <property type="evidence" value="ECO:0007669"/>
    <property type="project" value="InterPro"/>
</dbReference>
<evidence type="ECO:0000256" key="6">
    <source>
        <dbReference type="ARBA" id="ARBA00022490"/>
    </source>
</evidence>
<reference evidence="13 14" key="1">
    <citation type="submission" date="2024-04" db="EMBL/GenBank/DDBJ databases">
        <authorList>
            <consortium name="Genoscope - CEA"/>
            <person name="William W."/>
        </authorList>
    </citation>
    <scope>NUCLEOTIDE SEQUENCE [LARGE SCALE GENOMIC DNA]</scope>
</reference>
<dbReference type="EMBL" id="CAXITT010000573">
    <property type="protein sequence ID" value="CAL1543729.1"/>
    <property type="molecule type" value="Genomic_DNA"/>
</dbReference>
<feature type="compositionally biased region" description="Pro residues" evidence="12">
    <location>
        <begin position="89"/>
        <end position="101"/>
    </location>
</feature>
<dbReference type="PANTHER" id="PTHR34917:SF1">
    <property type="entry name" value="RBPJ-INTERACTING AND TUBULIN-ASSOCIATED PROTEIN 1"/>
    <property type="match status" value="1"/>
</dbReference>
<dbReference type="GO" id="GO:0015631">
    <property type="term" value="F:tubulin binding"/>
    <property type="evidence" value="ECO:0007669"/>
    <property type="project" value="InterPro"/>
</dbReference>
<evidence type="ECO:0000256" key="7">
    <source>
        <dbReference type="ARBA" id="ARBA00022902"/>
    </source>
</evidence>
<feature type="region of interest" description="Disordered" evidence="12">
    <location>
        <begin position="68"/>
        <end position="116"/>
    </location>
</feature>
<name>A0AAV2IA78_LYMST</name>
<dbReference type="PANTHER" id="PTHR34917">
    <property type="entry name" value="RBPJ-INTERACTING AND TUBULIN-ASSOCIATED PROTEIN 1"/>
    <property type="match status" value="1"/>
</dbReference>
<evidence type="ECO:0000256" key="11">
    <source>
        <dbReference type="ARBA" id="ARBA00031318"/>
    </source>
</evidence>
<feature type="compositionally biased region" description="Basic and acidic residues" evidence="12">
    <location>
        <begin position="157"/>
        <end position="167"/>
    </location>
</feature>
<proteinExistence type="inferred from homology"/>
<keyword evidence="14" id="KW-1185">Reference proteome</keyword>
<comment type="subunit">
    <text evidence="4">Interacts with RBPJ/RBPSUH.</text>
</comment>
<evidence type="ECO:0000256" key="1">
    <source>
        <dbReference type="ARBA" id="ARBA00004123"/>
    </source>
</evidence>
<keyword evidence="7" id="KW-0524">Neurogenesis</keyword>
<keyword evidence="9" id="KW-0539">Nucleus</keyword>
<dbReference type="GO" id="GO:0007219">
    <property type="term" value="P:Notch signaling pathway"/>
    <property type="evidence" value="ECO:0007669"/>
    <property type="project" value="UniProtKB-KW"/>
</dbReference>
<keyword evidence="6" id="KW-0963">Cytoplasm</keyword>
<organism evidence="13 14">
    <name type="scientific">Lymnaea stagnalis</name>
    <name type="common">Great pond snail</name>
    <name type="synonym">Helix stagnalis</name>
    <dbReference type="NCBI Taxonomy" id="6523"/>
    <lineage>
        <taxon>Eukaryota</taxon>
        <taxon>Metazoa</taxon>
        <taxon>Spiralia</taxon>
        <taxon>Lophotrochozoa</taxon>
        <taxon>Mollusca</taxon>
        <taxon>Gastropoda</taxon>
        <taxon>Heterobranchia</taxon>
        <taxon>Euthyneura</taxon>
        <taxon>Panpulmonata</taxon>
        <taxon>Hygrophila</taxon>
        <taxon>Lymnaeoidea</taxon>
        <taxon>Lymnaeidae</taxon>
        <taxon>Lymnaea</taxon>
    </lineage>
</organism>
<evidence type="ECO:0000256" key="10">
    <source>
        <dbReference type="ARBA" id="ARBA00024957"/>
    </source>
</evidence>
<dbReference type="GO" id="GO:0045746">
    <property type="term" value="P:negative regulation of Notch signaling pathway"/>
    <property type="evidence" value="ECO:0007669"/>
    <property type="project" value="TreeGrafter"/>
</dbReference>
<feature type="region of interest" description="Disordered" evidence="12">
    <location>
        <begin position="1"/>
        <end position="23"/>
    </location>
</feature>